<comment type="caution">
    <text evidence="1">The sequence shown here is derived from an EMBL/GenBank/DDBJ whole genome shotgun (WGS) entry which is preliminary data.</text>
</comment>
<proteinExistence type="predicted"/>
<dbReference type="Proteomes" id="UP000785679">
    <property type="component" value="Unassembled WGS sequence"/>
</dbReference>
<evidence type="ECO:0000313" key="2">
    <source>
        <dbReference type="Proteomes" id="UP000785679"/>
    </source>
</evidence>
<protein>
    <submittedName>
        <fullName evidence="1">Uncharacterized protein</fullName>
    </submittedName>
</protein>
<dbReference type="AlphaFoldDB" id="A0A8J8NI17"/>
<accession>A0A8J8NI17</accession>
<reference evidence="1" key="1">
    <citation type="submission" date="2019-06" db="EMBL/GenBank/DDBJ databases">
        <authorList>
            <person name="Zheng W."/>
        </authorList>
    </citation>
    <scope>NUCLEOTIDE SEQUENCE</scope>
    <source>
        <strain evidence="1">QDHG01</strain>
    </source>
</reference>
<dbReference type="EMBL" id="RRYP01016583">
    <property type="protein sequence ID" value="TNV74865.1"/>
    <property type="molecule type" value="Genomic_DNA"/>
</dbReference>
<organism evidence="1 2">
    <name type="scientific">Halteria grandinella</name>
    <dbReference type="NCBI Taxonomy" id="5974"/>
    <lineage>
        <taxon>Eukaryota</taxon>
        <taxon>Sar</taxon>
        <taxon>Alveolata</taxon>
        <taxon>Ciliophora</taxon>
        <taxon>Intramacronucleata</taxon>
        <taxon>Spirotrichea</taxon>
        <taxon>Stichotrichia</taxon>
        <taxon>Sporadotrichida</taxon>
        <taxon>Halteriidae</taxon>
        <taxon>Halteria</taxon>
    </lineage>
</organism>
<evidence type="ECO:0000313" key="1">
    <source>
        <dbReference type="EMBL" id="TNV74865.1"/>
    </source>
</evidence>
<name>A0A8J8NI17_HALGN</name>
<keyword evidence="2" id="KW-1185">Reference proteome</keyword>
<gene>
    <name evidence="1" type="ORF">FGO68_gene1418</name>
</gene>
<sequence>MIQNTIYCNFTSRCQLCQLQQFQQVTTIFCVQYVQIHYNLDIIEITFLRIQSEPTSKSWDNYISILFGRFNDFFKQWFQSVEIFIDYVFQIFAIVANLPINLKQGNYLHFFLIV</sequence>